<dbReference type="AlphaFoldDB" id="A0A285VUL2"/>
<gene>
    <name evidence="10" type="ORF">SAMN05421879_11542</name>
</gene>
<evidence type="ECO:0000256" key="2">
    <source>
        <dbReference type="ARBA" id="ARBA00009212"/>
    </source>
</evidence>
<dbReference type="EMBL" id="OBQK01000015">
    <property type="protein sequence ID" value="SOC57734.1"/>
    <property type="molecule type" value="Genomic_DNA"/>
</dbReference>
<evidence type="ECO:0000256" key="3">
    <source>
        <dbReference type="ARBA" id="ARBA00022448"/>
    </source>
</evidence>
<keyword evidence="6 9" id="KW-1133">Transmembrane helix</keyword>
<keyword evidence="3" id="KW-0813">Transport</keyword>
<evidence type="ECO:0000256" key="8">
    <source>
        <dbReference type="SAM" id="MobiDB-lite"/>
    </source>
</evidence>
<accession>A0A285VUL2</accession>
<comment type="similarity">
    <text evidence="2">Belongs to the CPA3 antiporters (TC 2.A.63) subunit F family.</text>
</comment>
<protein>
    <submittedName>
        <fullName evidence="10">Multisubunit Na+/H+ antiporter, MnhF subunit</fullName>
    </submittedName>
</protein>
<dbReference type="PANTHER" id="PTHR34702:SF1">
    <property type="entry name" value="NA(+)_H(+) ANTIPORTER SUBUNIT F"/>
    <property type="match status" value="1"/>
</dbReference>
<dbReference type="STRING" id="1122622.GCA_000421185_00316"/>
<feature type="transmembrane region" description="Helical" evidence="9">
    <location>
        <begin position="65"/>
        <end position="88"/>
    </location>
</feature>
<comment type="subcellular location">
    <subcellularLocation>
        <location evidence="1">Cell membrane</location>
        <topology evidence="1">Multi-pass membrane protein</topology>
    </subcellularLocation>
</comment>
<feature type="transmembrane region" description="Helical" evidence="9">
    <location>
        <begin position="38"/>
        <end position="59"/>
    </location>
</feature>
<keyword evidence="5 9" id="KW-0812">Transmembrane</keyword>
<reference evidence="11" key="1">
    <citation type="submission" date="2017-08" db="EMBL/GenBank/DDBJ databases">
        <authorList>
            <person name="Varghese N."/>
            <person name="Submissions S."/>
        </authorList>
    </citation>
    <scope>NUCLEOTIDE SEQUENCE [LARGE SCALE GENOMIC DNA]</scope>
    <source>
        <strain evidence="11">USBA17B2</strain>
    </source>
</reference>
<evidence type="ECO:0000313" key="11">
    <source>
        <dbReference type="Proteomes" id="UP000219688"/>
    </source>
</evidence>
<dbReference type="GO" id="GO:0005886">
    <property type="term" value="C:plasma membrane"/>
    <property type="evidence" value="ECO:0007669"/>
    <property type="project" value="UniProtKB-SubCell"/>
</dbReference>
<feature type="region of interest" description="Disordered" evidence="8">
    <location>
        <begin position="91"/>
        <end position="186"/>
    </location>
</feature>
<dbReference type="Pfam" id="PF04066">
    <property type="entry name" value="MrpF_PhaF"/>
    <property type="match status" value="1"/>
</dbReference>
<evidence type="ECO:0000256" key="1">
    <source>
        <dbReference type="ARBA" id="ARBA00004651"/>
    </source>
</evidence>
<evidence type="ECO:0000256" key="6">
    <source>
        <dbReference type="ARBA" id="ARBA00022989"/>
    </source>
</evidence>
<organism evidence="10 11">
    <name type="scientific">Ornithinimicrobium cerasi</name>
    <dbReference type="NCBI Taxonomy" id="2248773"/>
    <lineage>
        <taxon>Bacteria</taxon>
        <taxon>Bacillati</taxon>
        <taxon>Actinomycetota</taxon>
        <taxon>Actinomycetes</taxon>
        <taxon>Micrococcales</taxon>
        <taxon>Ornithinimicrobiaceae</taxon>
        <taxon>Ornithinimicrobium</taxon>
    </lineage>
</organism>
<keyword evidence="11" id="KW-1185">Reference proteome</keyword>
<dbReference type="PANTHER" id="PTHR34702">
    <property type="entry name" value="NA(+)/H(+) ANTIPORTER SUBUNIT F1"/>
    <property type="match status" value="1"/>
</dbReference>
<proteinExistence type="inferred from homology"/>
<feature type="compositionally biased region" description="Basic and acidic residues" evidence="8">
    <location>
        <begin position="170"/>
        <end position="179"/>
    </location>
</feature>
<evidence type="ECO:0000256" key="9">
    <source>
        <dbReference type="SAM" id="Phobius"/>
    </source>
</evidence>
<dbReference type="RefSeq" id="WP_342352053.1">
    <property type="nucleotide sequence ID" value="NZ_OBQK01000015.1"/>
</dbReference>
<sequence>MNLDLLEQVLEGVVGGLLALSALLTLIRITIGPSVLDRVVATDVLVSIVVCALGAHAALTSGSTTLPLLISLSLVGFMGSVAVARFVARDRDPESGEEAGSVPGSPDRTDWPRSSAGRSGRTGISRAVWEPGVRQPGGRGATAQDPHGVTRGDPRDPRDPRNPGNPGDPCDPRNPRNPRDPLGGTS</sequence>
<evidence type="ECO:0000256" key="7">
    <source>
        <dbReference type="ARBA" id="ARBA00023136"/>
    </source>
</evidence>
<dbReference type="GO" id="GO:0015385">
    <property type="term" value="F:sodium:proton antiporter activity"/>
    <property type="evidence" value="ECO:0007669"/>
    <property type="project" value="TreeGrafter"/>
</dbReference>
<keyword evidence="7 9" id="KW-0472">Membrane</keyword>
<dbReference type="Proteomes" id="UP000219688">
    <property type="component" value="Unassembled WGS sequence"/>
</dbReference>
<dbReference type="InterPro" id="IPR007208">
    <property type="entry name" value="MrpF/PhaF-like"/>
</dbReference>
<evidence type="ECO:0000313" key="10">
    <source>
        <dbReference type="EMBL" id="SOC57734.1"/>
    </source>
</evidence>
<feature type="transmembrane region" description="Helical" evidence="9">
    <location>
        <begin position="12"/>
        <end position="31"/>
    </location>
</feature>
<keyword evidence="4" id="KW-1003">Cell membrane</keyword>
<evidence type="ECO:0000256" key="4">
    <source>
        <dbReference type="ARBA" id="ARBA00022475"/>
    </source>
</evidence>
<feature type="compositionally biased region" description="Basic and acidic residues" evidence="8">
    <location>
        <begin position="148"/>
        <end position="161"/>
    </location>
</feature>
<evidence type="ECO:0000256" key="5">
    <source>
        <dbReference type="ARBA" id="ARBA00022692"/>
    </source>
</evidence>
<name>A0A285VUL2_9MICO</name>